<dbReference type="InterPro" id="IPR007184">
    <property type="entry name" value="Mannoside_phosphorylase"/>
</dbReference>
<dbReference type="EMBL" id="FRAA01000003">
    <property type="protein sequence ID" value="SHK13465.1"/>
    <property type="molecule type" value="Genomic_DNA"/>
</dbReference>
<dbReference type="Pfam" id="PF04041">
    <property type="entry name" value="Glyco_hydro_130"/>
    <property type="match status" value="1"/>
</dbReference>
<dbReference type="InterPro" id="IPR023296">
    <property type="entry name" value="Glyco_hydro_beta-prop_sf"/>
</dbReference>
<evidence type="ECO:0000313" key="5">
    <source>
        <dbReference type="EMBL" id="SHK13465.1"/>
    </source>
</evidence>
<protein>
    <recommendedName>
        <fullName evidence="4">4-O-beta-D-mannosyl-D-glucose phosphorylase</fullName>
        <shortName evidence="4">MGP</shortName>
        <shortName evidence="4">Mannosylglucose phosphorylase</shortName>
        <ecNumber evidence="4">2.4.1.281</ecNumber>
    </recommendedName>
</protein>
<comment type="similarity">
    <text evidence="3 4">Belongs to the glycosyl hydrolase 130 family.</text>
</comment>
<dbReference type="GO" id="GO:0005975">
    <property type="term" value="P:carbohydrate metabolic process"/>
    <property type="evidence" value="ECO:0007669"/>
    <property type="project" value="UniProtKB-UniRule"/>
</dbReference>
<dbReference type="PANTHER" id="PTHR34106">
    <property type="entry name" value="GLYCOSIDASE"/>
    <property type="match status" value="1"/>
</dbReference>
<dbReference type="Gene3D" id="2.115.10.20">
    <property type="entry name" value="Glycosyl hydrolase domain, family 43"/>
    <property type="match status" value="1"/>
</dbReference>
<accession>A0A1M6PZP9</accession>
<reference evidence="6" key="1">
    <citation type="submission" date="2016-11" db="EMBL/GenBank/DDBJ databases">
        <authorList>
            <person name="Varghese N."/>
            <person name="Submissions S."/>
        </authorList>
    </citation>
    <scope>NUCLEOTIDE SEQUENCE [LARGE SCALE GENOMIC DNA]</scope>
    <source>
        <strain evidence="6">DSM 26134</strain>
    </source>
</reference>
<evidence type="ECO:0000256" key="3">
    <source>
        <dbReference type="ARBA" id="ARBA00024356"/>
    </source>
</evidence>
<keyword evidence="2 4" id="KW-0808">Transferase</keyword>
<dbReference type="SUPFAM" id="SSF75005">
    <property type="entry name" value="Arabinanase/levansucrase/invertase"/>
    <property type="match status" value="1"/>
</dbReference>
<dbReference type="InterPro" id="IPR028583">
    <property type="entry name" value="Man_Glc_phosphorylase"/>
</dbReference>
<keyword evidence="4" id="KW-0961">Cell wall biogenesis/degradation</keyword>
<dbReference type="STRING" id="156994.SAMN04488028_103114"/>
<comment type="function">
    <text evidence="4">Converts 4-O-beta-D-mannopyranosyl-D-glucopyranose (Man-Glc) to mannose 1-phosphate (Man1P) and glucose.</text>
</comment>
<comment type="catalytic activity">
    <reaction evidence="4">
        <text>beta-D-mannosyl-(1-&gt;4)-D-glucose + phosphate = alpha-D-mannose 1-phosphate + D-glucose</text>
        <dbReference type="Rhea" id="RHEA:32531"/>
        <dbReference type="ChEBI" id="CHEBI:4167"/>
        <dbReference type="ChEBI" id="CHEBI:43474"/>
        <dbReference type="ChEBI" id="CHEBI:58409"/>
        <dbReference type="ChEBI" id="CHEBI:64351"/>
        <dbReference type="EC" id="2.4.1.281"/>
    </reaction>
</comment>
<proteinExistence type="inferred from homology"/>
<evidence type="ECO:0000313" key="6">
    <source>
        <dbReference type="Proteomes" id="UP000184474"/>
    </source>
</evidence>
<sequence>MSKEHIAAVKQLIADHEAFLATANTPKEEFNGVIQRYQNPIITAKHTPVFWRYDLNPETNPLLMERLGVNVAFNSGAIVFDGKICLAVRVEGDDRKSFFAIAESQNGIDNFRFWDHPITLPETHEPDTNVYDMRLTRHEDGWIYGLFCTERRDPSASDADQSAADAKCGIARTKDLVTWERLADLDSGKNQQRNVVLHPEFIEGKYALYTRPQDGFIEAGKGGGIGWCLIESMDNAKTGAEKIIDPKVYHTIKEVKNGQGPAPIKTEEGWLHLAHGVRNTAAGLRYVLYMFMTSLDDPSEVIHRPGGHFMGPIDEERVGDVSNVLFTNGWIKKDNGEILIYYASSDTRMHVATSSVAQLVDYCKHTPEDGYRSYASVATRNKLIDSNLAYLKSIGLK</sequence>
<keyword evidence="6" id="KW-1185">Reference proteome</keyword>
<evidence type="ECO:0000256" key="1">
    <source>
        <dbReference type="ARBA" id="ARBA00022676"/>
    </source>
</evidence>
<keyword evidence="4" id="KW-0119">Carbohydrate metabolism</keyword>
<organism evidence="5 6">
    <name type="scientific">Reichenbachiella agariperforans</name>
    <dbReference type="NCBI Taxonomy" id="156994"/>
    <lineage>
        <taxon>Bacteria</taxon>
        <taxon>Pseudomonadati</taxon>
        <taxon>Bacteroidota</taxon>
        <taxon>Cytophagia</taxon>
        <taxon>Cytophagales</taxon>
        <taxon>Reichenbachiellaceae</taxon>
        <taxon>Reichenbachiella</taxon>
    </lineage>
</organism>
<evidence type="ECO:0000256" key="4">
    <source>
        <dbReference type="HAMAP-Rule" id="MF_00928"/>
    </source>
</evidence>
<dbReference type="GO" id="GO:0016758">
    <property type="term" value="F:hexosyltransferase activity"/>
    <property type="evidence" value="ECO:0007669"/>
    <property type="project" value="UniProtKB-UniRule"/>
</dbReference>
<dbReference type="RefSeq" id="WP_073122058.1">
    <property type="nucleotide sequence ID" value="NZ_FRAA01000003.1"/>
</dbReference>
<dbReference type="EC" id="2.4.1.281" evidence="4"/>
<gene>
    <name evidence="5" type="ORF">SAMN04488028_103114</name>
</gene>
<keyword evidence="1 4" id="KW-0328">Glycosyltransferase</keyword>
<name>A0A1M6PZP9_REIAG</name>
<dbReference type="Proteomes" id="UP000184474">
    <property type="component" value="Unassembled WGS sequence"/>
</dbReference>
<dbReference type="AlphaFoldDB" id="A0A1M6PZP9"/>
<dbReference type="GO" id="GO:0071555">
    <property type="term" value="P:cell wall organization"/>
    <property type="evidence" value="ECO:0007669"/>
    <property type="project" value="UniProtKB-KW"/>
</dbReference>
<evidence type="ECO:0000256" key="2">
    <source>
        <dbReference type="ARBA" id="ARBA00022679"/>
    </source>
</evidence>
<dbReference type="PIRSF" id="PIRSF016202">
    <property type="entry name" value="PH1107"/>
    <property type="match status" value="1"/>
</dbReference>
<dbReference type="HAMAP" id="MF_00928">
    <property type="entry name" value="Man_Glc_phosphorylase"/>
    <property type="match status" value="1"/>
</dbReference>
<dbReference type="PANTHER" id="PTHR34106:SF1">
    <property type="entry name" value="1,4-BETA-MANNOSYL-N-ACETYLGLUCOSAMINE PHOSPHORYLASE"/>
    <property type="match status" value="1"/>
</dbReference>